<dbReference type="InterPro" id="IPR052555">
    <property type="entry name" value="dCTP_Pyrophosphatase"/>
</dbReference>
<dbReference type="PANTHER" id="PTHR46523">
    <property type="entry name" value="DCTP PYROPHOSPHATASE 1"/>
    <property type="match status" value="1"/>
</dbReference>
<dbReference type="PANTHER" id="PTHR46523:SF1">
    <property type="entry name" value="DCTP PYROPHOSPHATASE 1"/>
    <property type="match status" value="1"/>
</dbReference>
<dbReference type="Pfam" id="PF12643">
    <property type="entry name" value="MazG-like"/>
    <property type="match status" value="1"/>
</dbReference>
<name>A0A1V8YML3_9ENTE</name>
<gene>
    <name evidence="1" type="ORF">BH747_03830</name>
</gene>
<dbReference type="CDD" id="cd11537">
    <property type="entry name" value="NTP-PPase_RS21-C6_like"/>
    <property type="match status" value="1"/>
</dbReference>
<sequence>MDSMAKVNQFREERNWRQFHNEKDLAISISLEASELLELFQWKQPEEVKETSLVRIKEELADVLIYSYMMADNLNLDLDEIIEEKLQKNKVKYPVEVSYGQRKKYTDLHEQDLSCKEEEK</sequence>
<dbReference type="EMBL" id="MJEA01000002">
    <property type="protein sequence ID" value="OQO71134.1"/>
    <property type="molecule type" value="Genomic_DNA"/>
</dbReference>
<dbReference type="Proteomes" id="UP000192477">
    <property type="component" value="Unassembled WGS sequence"/>
</dbReference>
<dbReference type="OrthoDB" id="9791898at2"/>
<comment type="caution">
    <text evidence="1">The sequence shown here is derived from an EMBL/GenBank/DDBJ whole genome shotgun (WGS) entry which is preliminary data.</text>
</comment>
<dbReference type="Gene3D" id="1.10.287.1080">
    <property type="entry name" value="MazG-like"/>
    <property type="match status" value="1"/>
</dbReference>
<proteinExistence type="predicted"/>
<keyword evidence="1" id="KW-0378">Hydrolase</keyword>
<dbReference type="STRING" id="112904.BH747_03830"/>
<dbReference type="RefSeq" id="WP_081182724.1">
    <property type="nucleotide sequence ID" value="NZ_MJEA01000002.1"/>
</dbReference>
<evidence type="ECO:0000313" key="2">
    <source>
        <dbReference type="Proteomes" id="UP000192477"/>
    </source>
</evidence>
<organism evidence="1 2">
    <name type="scientific">Enterococcus villorum</name>
    <dbReference type="NCBI Taxonomy" id="112904"/>
    <lineage>
        <taxon>Bacteria</taxon>
        <taxon>Bacillati</taxon>
        <taxon>Bacillota</taxon>
        <taxon>Bacilli</taxon>
        <taxon>Lactobacillales</taxon>
        <taxon>Enterococcaceae</taxon>
        <taxon>Enterococcus</taxon>
    </lineage>
</organism>
<dbReference type="GO" id="GO:0047429">
    <property type="term" value="F:nucleoside triphosphate diphosphatase activity"/>
    <property type="evidence" value="ECO:0007669"/>
    <property type="project" value="InterPro"/>
</dbReference>
<evidence type="ECO:0000313" key="1">
    <source>
        <dbReference type="EMBL" id="OQO71134.1"/>
    </source>
</evidence>
<dbReference type="SUPFAM" id="SSF101386">
    <property type="entry name" value="all-alpha NTP pyrophosphatases"/>
    <property type="match status" value="1"/>
</dbReference>
<dbReference type="PIRSF" id="PIRSF029826">
    <property type="entry name" value="UCP029826_pph"/>
    <property type="match status" value="1"/>
</dbReference>
<reference evidence="1 2" key="1">
    <citation type="journal article" date="2017" name="BMC Microbiol.">
        <title>Comparative genomics of Enterococcus spp. isolated from bovine feces.</title>
        <authorList>
            <person name="Beukers A.G."/>
            <person name="Zaheer R."/>
            <person name="Goji N."/>
            <person name="Amoako K.K."/>
            <person name="Chaves A.V."/>
            <person name="Ward M.P."/>
            <person name="McAllister T.A."/>
        </authorList>
    </citation>
    <scope>NUCLEOTIDE SEQUENCE [LARGE SCALE GENOMIC DNA]</scope>
    <source>
        <strain evidence="1 2">F1129D 143</strain>
    </source>
</reference>
<dbReference type="InterPro" id="IPR025984">
    <property type="entry name" value="DCTPP"/>
</dbReference>
<protein>
    <submittedName>
        <fullName evidence="1">Nucleotide pyrophosphohydrolase</fullName>
    </submittedName>
</protein>
<accession>A0A1V8YML3</accession>
<dbReference type="AlphaFoldDB" id="A0A1V8YML3"/>
<dbReference type="GO" id="GO:0009143">
    <property type="term" value="P:nucleoside triphosphate catabolic process"/>
    <property type="evidence" value="ECO:0007669"/>
    <property type="project" value="InterPro"/>
</dbReference>